<accession>A0A1B6LTG6</accession>
<dbReference type="Pfam" id="PF00583">
    <property type="entry name" value="Acetyltransf_1"/>
    <property type="match status" value="1"/>
</dbReference>
<name>A0A1B6LTG6_9HEMI</name>
<dbReference type="CDD" id="cd04301">
    <property type="entry name" value="NAT_SF"/>
    <property type="match status" value="1"/>
</dbReference>
<dbReference type="GO" id="GO:0008080">
    <property type="term" value="F:N-acetyltransferase activity"/>
    <property type="evidence" value="ECO:0007669"/>
    <property type="project" value="TreeGrafter"/>
</dbReference>
<gene>
    <name evidence="2" type="ORF">g.5887</name>
</gene>
<feature type="domain" description="N-acetyltransferase" evidence="1">
    <location>
        <begin position="28"/>
        <end position="220"/>
    </location>
</feature>
<dbReference type="EMBL" id="GEBQ01012999">
    <property type="protein sequence ID" value="JAT26978.1"/>
    <property type="molecule type" value="Transcribed_RNA"/>
</dbReference>
<dbReference type="Gene3D" id="3.40.630.30">
    <property type="match status" value="1"/>
</dbReference>
<evidence type="ECO:0000313" key="2">
    <source>
        <dbReference type="EMBL" id="JAT26978.1"/>
    </source>
</evidence>
<dbReference type="SUPFAM" id="SSF55729">
    <property type="entry name" value="Acyl-CoA N-acyltransferases (Nat)"/>
    <property type="match status" value="1"/>
</dbReference>
<evidence type="ECO:0000259" key="1">
    <source>
        <dbReference type="PROSITE" id="PS51186"/>
    </source>
</evidence>
<dbReference type="AlphaFoldDB" id="A0A1B6LTG6"/>
<dbReference type="PROSITE" id="PS51186">
    <property type="entry name" value="GNAT"/>
    <property type="match status" value="1"/>
</dbReference>
<feature type="non-terminal residue" evidence="2">
    <location>
        <position position="220"/>
    </location>
</feature>
<dbReference type="InterPro" id="IPR016181">
    <property type="entry name" value="Acyl_CoA_acyltransferase"/>
</dbReference>
<reference evidence="2" key="1">
    <citation type="submission" date="2015-11" db="EMBL/GenBank/DDBJ databases">
        <title>De novo transcriptome assembly of four potential Pierce s Disease insect vectors from Arizona vineyards.</title>
        <authorList>
            <person name="Tassone E.E."/>
        </authorList>
    </citation>
    <scope>NUCLEOTIDE SEQUENCE</scope>
</reference>
<sequence>METVYDEELPVLERIKIPMVWERMANGVCVKDLQPDKYDEALDIIRNHFLENDPLCRASGLIKSEEAIQEYMKVSLLWMQNTQSFLAVEDGTEQAVGVLVGSVNELDGYTNAMNRTRVYDSQPLQRMQKFLAHFQKQVNLFDLINVEAFYEVHIWCVVRDFRGKGIGKALLRTGLEQTSQFRLSVAMGVFTGAHSQKIARKVGFQSQYEMLYWEWKEGEK</sequence>
<organism evidence="2">
    <name type="scientific">Graphocephala atropunctata</name>
    <dbReference type="NCBI Taxonomy" id="36148"/>
    <lineage>
        <taxon>Eukaryota</taxon>
        <taxon>Metazoa</taxon>
        <taxon>Ecdysozoa</taxon>
        <taxon>Arthropoda</taxon>
        <taxon>Hexapoda</taxon>
        <taxon>Insecta</taxon>
        <taxon>Pterygota</taxon>
        <taxon>Neoptera</taxon>
        <taxon>Paraneoptera</taxon>
        <taxon>Hemiptera</taxon>
        <taxon>Auchenorrhyncha</taxon>
        <taxon>Membracoidea</taxon>
        <taxon>Cicadellidae</taxon>
        <taxon>Cicadellinae</taxon>
        <taxon>Cicadellini</taxon>
        <taxon>Graphocephala</taxon>
    </lineage>
</organism>
<protein>
    <recommendedName>
        <fullName evidence="1">N-acetyltransferase domain-containing protein</fullName>
    </recommendedName>
</protein>
<dbReference type="InterPro" id="IPR000182">
    <property type="entry name" value="GNAT_dom"/>
</dbReference>
<dbReference type="PANTHER" id="PTHR20905">
    <property type="entry name" value="N-ACETYLTRANSFERASE-RELATED"/>
    <property type="match status" value="1"/>
</dbReference>
<dbReference type="PANTHER" id="PTHR20905:SF28">
    <property type="entry name" value="GH28833P-RELATED"/>
    <property type="match status" value="1"/>
</dbReference>
<proteinExistence type="predicted"/>